<keyword evidence="5" id="KW-1185">Reference proteome</keyword>
<gene>
    <name evidence="2" type="ORF">AA314_03426</name>
    <name evidence="3" type="ORF">ATI61_103515</name>
</gene>
<reference evidence="2 4" key="1">
    <citation type="submission" date="2015-05" db="EMBL/GenBank/DDBJ databases">
        <title>Genome assembly of Archangium gephyra DSM 2261.</title>
        <authorList>
            <person name="Sharma G."/>
            <person name="Subramanian S."/>
        </authorList>
    </citation>
    <scope>NUCLEOTIDE SEQUENCE [LARGE SCALE GENOMIC DNA]</scope>
    <source>
        <strain evidence="2 4">DSM 2261</strain>
    </source>
</reference>
<evidence type="ECO:0000256" key="1">
    <source>
        <dbReference type="SAM" id="MobiDB-lite"/>
    </source>
</evidence>
<dbReference type="Proteomes" id="UP000256345">
    <property type="component" value="Unassembled WGS sequence"/>
</dbReference>
<dbReference type="AlphaFoldDB" id="A0AAC8TDB9"/>
<protein>
    <submittedName>
        <fullName evidence="2">Uncharacterized protein</fullName>
    </submittedName>
</protein>
<sequence>MSALLTTLALVACGLSASPQQEEHPEEGSTQEEAEEQPANERLPGEPPLFAEPPESPEEEEEEEEEEHEALLSWTGSVDWRLAHTVLQLADTVTNPGNENFEFAQHSSLSSLRARIEGEFGSQWEFLLRPRLALRVDKSQVNSVWLTEETTTRFEFIEAYAQWHVTDFLAVSYGLRHFWWGPGESLNPSNQLLRDSRIARTPTTFFRGRWLAYVGLSPWRNVTADFMLETRENENISEFIADEEFETRFLAKAQYGTSDDDGEGTYVGVVAGRGDTARPWVGEYGSLSLNDDFSLYLDMVHRRGSIAWYPVEDDGELGFEQTRIDSNQLRTFGVTGVRYNKNDVDLRLEYIFNQAGYTAEELQQAIRIVEESGSDDDVLDRYRDPGLEVTGRSYLFLAARVRDLGPGEAFTLRPRYFLSLSDFSGAAIFDLEWDVTDAWQLSFFLTLNHGADDLDLTRRERVRFQFESKYSW</sequence>
<reference evidence="3 5" key="2">
    <citation type="submission" date="2018-08" db="EMBL/GenBank/DDBJ databases">
        <title>Genomic Encyclopedia of Archaeal and Bacterial Type Strains, Phase II (KMG-II): from individual species to whole genera.</title>
        <authorList>
            <person name="Goeker M."/>
        </authorList>
    </citation>
    <scope>NUCLEOTIDE SEQUENCE [LARGE SCALE GENOMIC DNA]</scope>
    <source>
        <strain evidence="3 5">DSM 2261</strain>
    </source>
</reference>
<accession>A0AAC8TDB9</accession>
<name>A0AAC8TDB9_9BACT</name>
<feature type="compositionally biased region" description="Acidic residues" evidence="1">
    <location>
        <begin position="55"/>
        <end position="68"/>
    </location>
</feature>
<dbReference type="Proteomes" id="UP000035579">
    <property type="component" value="Chromosome"/>
</dbReference>
<dbReference type="KEGG" id="age:AA314_03426"/>
<proteinExistence type="predicted"/>
<dbReference type="EMBL" id="CP011509">
    <property type="protein sequence ID" value="AKJ01800.1"/>
    <property type="molecule type" value="Genomic_DNA"/>
</dbReference>
<evidence type="ECO:0000313" key="3">
    <source>
        <dbReference type="EMBL" id="REG34609.1"/>
    </source>
</evidence>
<dbReference type="EMBL" id="QUMU01000003">
    <property type="protein sequence ID" value="REG34609.1"/>
    <property type="molecule type" value="Genomic_DNA"/>
</dbReference>
<evidence type="ECO:0000313" key="5">
    <source>
        <dbReference type="Proteomes" id="UP000256345"/>
    </source>
</evidence>
<feature type="compositionally biased region" description="Acidic residues" evidence="1">
    <location>
        <begin position="29"/>
        <end position="38"/>
    </location>
</feature>
<evidence type="ECO:0000313" key="2">
    <source>
        <dbReference type="EMBL" id="AKJ01800.1"/>
    </source>
</evidence>
<feature type="region of interest" description="Disordered" evidence="1">
    <location>
        <begin position="15"/>
        <end position="71"/>
    </location>
</feature>
<dbReference type="RefSeq" id="WP_047856292.1">
    <property type="nucleotide sequence ID" value="NZ_CP011509.1"/>
</dbReference>
<evidence type="ECO:0000313" key="4">
    <source>
        <dbReference type="Proteomes" id="UP000035579"/>
    </source>
</evidence>
<organism evidence="2 4">
    <name type="scientific">Archangium gephyra</name>
    <dbReference type="NCBI Taxonomy" id="48"/>
    <lineage>
        <taxon>Bacteria</taxon>
        <taxon>Pseudomonadati</taxon>
        <taxon>Myxococcota</taxon>
        <taxon>Myxococcia</taxon>
        <taxon>Myxococcales</taxon>
        <taxon>Cystobacterineae</taxon>
        <taxon>Archangiaceae</taxon>
        <taxon>Archangium</taxon>
    </lineage>
</organism>